<protein>
    <submittedName>
        <fullName evidence="3">RING/U-box superfamily protein</fullName>
    </submittedName>
</protein>
<reference evidence="3 4" key="1">
    <citation type="journal article" date="2018" name="Mol. Plant">
        <title>The genome of Artemisia annua provides insight into the evolution of Asteraceae family and artemisinin biosynthesis.</title>
        <authorList>
            <person name="Shen Q."/>
            <person name="Zhang L."/>
            <person name="Liao Z."/>
            <person name="Wang S."/>
            <person name="Yan T."/>
            <person name="Shi P."/>
            <person name="Liu M."/>
            <person name="Fu X."/>
            <person name="Pan Q."/>
            <person name="Wang Y."/>
            <person name="Lv Z."/>
            <person name="Lu X."/>
            <person name="Zhang F."/>
            <person name="Jiang W."/>
            <person name="Ma Y."/>
            <person name="Chen M."/>
            <person name="Hao X."/>
            <person name="Li L."/>
            <person name="Tang Y."/>
            <person name="Lv G."/>
            <person name="Zhou Y."/>
            <person name="Sun X."/>
            <person name="Brodelius P.E."/>
            <person name="Rose J.K.C."/>
            <person name="Tang K."/>
        </authorList>
    </citation>
    <scope>NUCLEOTIDE SEQUENCE [LARGE SCALE GENOMIC DNA]</scope>
    <source>
        <strain evidence="4">cv. Huhao1</strain>
        <tissue evidence="3">Leaf</tissue>
    </source>
</reference>
<proteinExistence type="predicted"/>
<dbReference type="Gene3D" id="3.30.40.10">
    <property type="entry name" value="Zinc/RING finger domain, C3HC4 (zinc finger)"/>
    <property type="match status" value="1"/>
</dbReference>
<organism evidence="3 4">
    <name type="scientific">Artemisia annua</name>
    <name type="common">Sweet wormwood</name>
    <dbReference type="NCBI Taxonomy" id="35608"/>
    <lineage>
        <taxon>Eukaryota</taxon>
        <taxon>Viridiplantae</taxon>
        <taxon>Streptophyta</taxon>
        <taxon>Embryophyta</taxon>
        <taxon>Tracheophyta</taxon>
        <taxon>Spermatophyta</taxon>
        <taxon>Magnoliopsida</taxon>
        <taxon>eudicotyledons</taxon>
        <taxon>Gunneridae</taxon>
        <taxon>Pentapetalae</taxon>
        <taxon>asterids</taxon>
        <taxon>campanulids</taxon>
        <taxon>Asterales</taxon>
        <taxon>Asteraceae</taxon>
        <taxon>Asteroideae</taxon>
        <taxon>Anthemideae</taxon>
        <taxon>Artemisiinae</taxon>
        <taxon>Artemisia</taxon>
    </lineage>
</organism>
<keyword evidence="4" id="KW-1185">Reference proteome</keyword>
<keyword evidence="1" id="KW-0862">Zinc</keyword>
<dbReference type="SMART" id="SM00184">
    <property type="entry name" value="RING"/>
    <property type="match status" value="1"/>
</dbReference>
<evidence type="ECO:0000256" key="1">
    <source>
        <dbReference type="PROSITE-ProRule" id="PRU00175"/>
    </source>
</evidence>
<dbReference type="InterPro" id="IPR001841">
    <property type="entry name" value="Znf_RING"/>
</dbReference>
<gene>
    <name evidence="3" type="ORF">CTI12_AA074630</name>
</gene>
<accession>A0A2U1Q4Y1</accession>
<dbReference type="STRING" id="35608.A0A2U1Q4Y1"/>
<evidence type="ECO:0000313" key="3">
    <source>
        <dbReference type="EMBL" id="PWA93071.1"/>
    </source>
</evidence>
<dbReference type="EMBL" id="PKPP01000413">
    <property type="protein sequence ID" value="PWA93071.1"/>
    <property type="molecule type" value="Genomic_DNA"/>
</dbReference>
<dbReference type="Proteomes" id="UP000245207">
    <property type="component" value="Unassembled WGS sequence"/>
</dbReference>
<dbReference type="OrthoDB" id="1711136at2759"/>
<name>A0A2U1Q4Y1_ARTAN</name>
<evidence type="ECO:0000259" key="2">
    <source>
        <dbReference type="PROSITE" id="PS50089"/>
    </source>
</evidence>
<dbReference type="AlphaFoldDB" id="A0A2U1Q4Y1"/>
<dbReference type="SUPFAM" id="SSF57850">
    <property type="entry name" value="RING/U-box"/>
    <property type="match status" value="1"/>
</dbReference>
<dbReference type="GO" id="GO:0008270">
    <property type="term" value="F:zinc ion binding"/>
    <property type="evidence" value="ECO:0007669"/>
    <property type="project" value="UniProtKB-KW"/>
</dbReference>
<dbReference type="PANTHER" id="PTHR46629">
    <property type="entry name" value="OS01G0917900 PROTEIN"/>
    <property type="match status" value="1"/>
</dbReference>
<keyword evidence="1" id="KW-0863">Zinc-finger</keyword>
<comment type="caution">
    <text evidence="3">The sequence shown here is derived from an EMBL/GenBank/DDBJ whole genome shotgun (WGS) entry which is preliminary data.</text>
</comment>
<sequence>MEDHGGETTGLTLGGILSIKQTPPYRINDRTLLDLIRDDHHQSLCNEPKLTWKMLRKKFRLKLVGTGCNTAVPTLANEVEEARGEETVARDGGEREPRMSLMSLLEVDGSSYVDGDVDDDVVSVNTTGVVDENEKYNNCCVCMVRHKGAAFIPCGHTFCRLCSRELFVKRASCPLCNHFIVEILDIF</sequence>
<dbReference type="InterPro" id="IPR013083">
    <property type="entry name" value="Znf_RING/FYVE/PHD"/>
</dbReference>
<keyword evidence="1" id="KW-0479">Metal-binding</keyword>
<feature type="domain" description="RING-type" evidence="2">
    <location>
        <begin position="139"/>
        <end position="177"/>
    </location>
</feature>
<dbReference type="Pfam" id="PF13920">
    <property type="entry name" value="zf-C3HC4_3"/>
    <property type="match status" value="1"/>
</dbReference>
<evidence type="ECO:0000313" key="4">
    <source>
        <dbReference type="Proteomes" id="UP000245207"/>
    </source>
</evidence>
<dbReference type="PROSITE" id="PS50089">
    <property type="entry name" value="ZF_RING_2"/>
    <property type="match status" value="1"/>
</dbReference>